<organism evidence="2 3">
    <name type="scientific">Ditylenchus dipsaci</name>
    <dbReference type="NCBI Taxonomy" id="166011"/>
    <lineage>
        <taxon>Eukaryota</taxon>
        <taxon>Metazoa</taxon>
        <taxon>Ecdysozoa</taxon>
        <taxon>Nematoda</taxon>
        <taxon>Chromadorea</taxon>
        <taxon>Rhabditida</taxon>
        <taxon>Tylenchina</taxon>
        <taxon>Tylenchomorpha</taxon>
        <taxon>Sphaerularioidea</taxon>
        <taxon>Anguinidae</taxon>
        <taxon>Anguininae</taxon>
        <taxon>Ditylenchus</taxon>
    </lineage>
</organism>
<dbReference type="GO" id="GO:0005634">
    <property type="term" value="C:nucleus"/>
    <property type="evidence" value="ECO:0007669"/>
    <property type="project" value="TreeGrafter"/>
</dbReference>
<name>A0A915CLK9_9BILA</name>
<dbReference type="AlphaFoldDB" id="A0A915CLK9"/>
<sequence>MSQASNASSFVLNFINSKPKHNDSASRKGLKNPKPQLRMLSSSDSSSDENDENNKDQEPAWKRKLARRLSNKENNQSPNVQAEKSSSQKIRLALESGSEDDNEVDTQNSTNSTFSSDSTDSDLNNMHNSSNESSKGTTSATIPDSFTFQHKRYQNELKSSSLNTTAVSKVSANISGNRTASSTTPTMLASVARLTPHSNTVVSLRVTASQSAFQMAVLMALTLEWAIQKCRKGRQQQSTSASSLPTTWKEQTPATSKSNLQKSRSLSHSVIHKPRKTQSTGSSGHRRLSRGSSEEPCSPGKKRKIAKAKLVKNEDDPRIQRLKKYINAAGLRPKYEELLQNSSSDDHIVKLLEEYLVKKGIQKPFGMDKCLQYKADQDFKREVMSLEILNPTLKSQVKDSSAEKSEEKTRICCRKGGSPEVVTLDSTSEEDEDEEEESDSEDEGPRGPKQVFASLADIVSSEGSEGDSD</sequence>
<proteinExistence type="predicted"/>
<feature type="region of interest" description="Disordered" evidence="1">
    <location>
        <begin position="395"/>
        <end position="469"/>
    </location>
</feature>
<protein>
    <submittedName>
        <fullName evidence="3">Uncharacterized protein</fullName>
    </submittedName>
</protein>
<keyword evidence="2" id="KW-1185">Reference proteome</keyword>
<dbReference type="Proteomes" id="UP000887574">
    <property type="component" value="Unplaced"/>
</dbReference>
<dbReference type="InterPro" id="IPR037647">
    <property type="entry name" value="HIRIP3"/>
</dbReference>
<evidence type="ECO:0000313" key="3">
    <source>
        <dbReference type="WBParaSite" id="jg10418.2"/>
    </source>
</evidence>
<feature type="compositionally biased region" description="Low complexity" evidence="1">
    <location>
        <begin position="105"/>
        <end position="125"/>
    </location>
</feature>
<feature type="compositionally biased region" description="Polar residues" evidence="1">
    <location>
        <begin position="126"/>
        <end position="142"/>
    </location>
</feature>
<evidence type="ECO:0000313" key="2">
    <source>
        <dbReference type="Proteomes" id="UP000887574"/>
    </source>
</evidence>
<reference evidence="3" key="1">
    <citation type="submission" date="2022-11" db="UniProtKB">
        <authorList>
            <consortium name="WormBaseParasite"/>
        </authorList>
    </citation>
    <scope>IDENTIFICATION</scope>
</reference>
<feature type="compositionally biased region" description="Polar residues" evidence="1">
    <location>
        <begin position="72"/>
        <end position="89"/>
    </location>
</feature>
<feature type="compositionally biased region" description="Polar residues" evidence="1">
    <location>
        <begin position="235"/>
        <end position="268"/>
    </location>
</feature>
<feature type="compositionally biased region" description="Basic and acidic residues" evidence="1">
    <location>
        <begin position="396"/>
        <end position="410"/>
    </location>
</feature>
<feature type="region of interest" description="Disordered" evidence="1">
    <location>
        <begin position="235"/>
        <end position="310"/>
    </location>
</feature>
<feature type="compositionally biased region" description="Basic residues" evidence="1">
    <location>
        <begin position="300"/>
        <end position="310"/>
    </location>
</feature>
<dbReference type="PANTHER" id="PTHR15410">
    <property type="entry name" value="HIRA-INTERACTING PROTEIN 3"/>
    <property type="match status" value="1"/>
</dbReference>
<dbReference type="PANTHER" id="PTHR15410:SF2">
    <property type="entry name" value="HIRA-INTERACTING PROTEIN 3"/>
    <property type="match status" value="1"/>
</dbReference>
<dbReference type="WBParaSite" id="jg10418.2">
    <property type="protein sequence ID" value="jg10418.2"/>
    <property type="gene ID" value="jg10418"/>
</dbReference>
<evidence type="ECO:0000256" key="1">
    <source>
        <dbReference type="SAM" id="MobiDB-lite"/>
    </source>
</evidence>
<feature type="region of interest" description="Disordered" evidence="1">
    <location>
        <begin position="13"/>
        <end position="142"/>
    </location>
</feature>
<feature type="compositionally biased region" description="Basic and acidic residues" evidence="1">
    <location>
        <begin position="52"/>
        <end position="61"/>
    </location>
</feature>
<accession>A0A915CLK9</accession>
<feature type="compositionally biased region" description="Acidic residues" evidence="1">
    <location>
        <begin position="427"/>
        <end position="442"/>
    </location>
</feature>